<dbReference type="Proteomes" id="UP000256220">
    <property type="component" value="Unassembled WGS sequence"/>
</dbReference>
<name>A0A2P2FYK1_AMYLU</name>
<accession>A0A2P2FYK1</accession>
<evidence type="ECO:0000256" key="2">
    <source>
        <dbReference type="ARBA" id="ARBA00004904"/>
    </source>
</evidence>
<dbReference type="UniPathway" id="UPA00275">
    <property type="reaction ID" value="UER00399"/>
</dbReference>
<feature type="domain" description="Lumazine-binding" evidence="8">
    <location>
        <begin position="1"/>
        <end position="91"/>
    </location>
</feature>
<comment type="function">
    <text evidence="1">Catalyzes the conversion of D-ribulose 5-phosphate to formate and 3,4-dihydroxy-2-butanone 4-phosphate.</text>
</comment>
<dbReference type="InterPro" id="IPR023366">
    <property type="entry name" value="ATP_synth_asu-like_sf"/>
</dbReference>
<protein>
    <recommendedName>
        <fullName evidence="3">3,4-dihydroxy-2-butanone-4-phosphate synthase</fullName>
        <ecNumber evidence="3">4.1.99.12</ecNumber>
    </recommendedName>
</protein>
<dbReference type="PROSITE" id="PS51177">
    <property type="entry name" value="LUMAZINE_BIND"/>
    <property type="match status" value="2"/>
</dbReference>
<organism evidence="9 10">
    <name type="scientific">Amycolatopsis lurida NRRL 2430</name>
    <dbReference type="NCBI Taxonomy" id="1460371"/>
    <lineage>
        <taxon>Bacteria</taxon>
        <taxon>Bacillati</taxon>
        <taxon>Actinomycetota</taxon>
        <taxon>Actinomycetes</taxon>
        <taxon>Pseudonocardiales</taxon>
        <taxon>Pseudonocardiaceae</taxon>
        <taxon>Amycolatopsis</taxon>
    </lineage>
</organism>
<dbReference type="GO" id="GO:0005829">
    <property type="term" value="C:cytosol"/>
    <property type="evidence" value="ECO:0007669"/>
    <property type="project" value="TreeGrafter"/>
</dbReference>
<dbReference type="CDD" id="cd00402">
    <property type="entry name" value="Riboflavin_synthase_like"/>
    <property type="match status" value="1"/>
</dbReference>
<dbReference type="InterPro" id="IPR017938">
    <property type="entry name" value="Riboflavin_synthase-like_b-brl"/>
</dbReference>
<dbReference type="Gene3D" id="3.90.870.10">
    <property type="entry name" value="DHBP synthase"/>
    <property type="match status" value="1"/>
</dbReference>
<evidence type="ECO:0000313" key="9">
    <source>
        <dbReference type="EMBL" id="KFU81802.1"/>
    </source>
</evidence>
<evidence type="ECO:0000256" key="4">
    <source>
        <dbReference type="ARBA" id="ARBA00022619"/>
    </source>
</evidence>
<dbReference type="Pfam" id="PF00677">
    <property type="entry name" value="Lum_binding"/>
    <property type="match status" value="2"/>
</dbReference>
<evidence type="ECO:0000256" key="6">
    <source>
        <dbReference type="ARBA" id="ARBA00022737"/>
    </source>
</evidence>
<reference evidence="9 10" key="1">
    <citation type="journal article" date="2014" name="Genome Announc.">
        <title>Draft Genome Sequence of Amycolatopsis lurida NRRL 2430, Producer of the Glycopeptide Family Antibiotic Ristocetin.</title>
        <authorList>
            <person name="Kwun M.J."/>
            <person name="Hong H.J."/>
        </authorList>
    </citation>
    <scope>NUCLEOTIDE SEQUENCE [LARGE SCALE GENOMIC DNA]</scope>
    <source>
        <strain evidence="9 10">NRRL 2430</strain>
    </source>
</reference>
<feature type="repeat" description="Lumazine-binding" evidence="7">
    <location>
        <begin position="92"/>
        <end position="188"/>
    </location>
</feature>
<keyword evidence="6" id="KW-0677">Repeat</keyword>
<dbReference type="InterPro" id="IPR026017">
    <property type="entry name" value="Lumazine-bd_dom"/>
</dbReference>
<gene>
    <name evidence="9" type="ORF">BB31_08070</name>
</gene>
<dbReference type="PANTHER" id="PTHR21327:SF18">
    <property type="entry name" value="3,4-DIHYDROXY-2-BUTANONE 4-PHOSPHATE SYNTHASE"/>
    <property type="match status" value="1"/>
</dbReference>
<evidence type="ECO:0000259" key="8">
    <source>
        <dbReference type="PROSITE" id="PS51177"/>
    </source>
</evidence>
<dbReference type="InterPro" id="IPR017945">
    <property type="entry name" value="DHBP_synth_RibB-like_a/b_dom"/>
</dbReference>
<sequence length="402" mass="42201">MFTGRIGELGAVEQIKGDVLRVRAPKSAGRVRDGGSACVNGVRLTVRPVDDALEAVLSAETRRRSTFDTLAAGDAVNVETPLQVGDPLDGHLVQGYVDAVGKVIRIDDEGGSRRVWLRPPERLLDRLLAKSPIALDGVSVTIAEVLRDRISVVLLPMTRSVTTLGGLKAGDRVNLELDLVGRLVEKAPPSAVGKALPQLPWAGHVDGRAGVEKVLRQLAAGGGVVVWDPETEGEGDVIFAGARLRPESFTFLLTKVCGFPAVPCAPEVLRRLEIAQMPGEGDRQGTAWSIPVDLAAGTGTGVSAAERAATVRKLADPDATAEDFLRPGHVFPLAARPGLLAERSGHTEATVALCTAAGLAPVGVCCEVMNPDGTMAGSADLEVAALRWGMPMVDLADLKAWL</sequence>
<dbReference type="EC" id="4.1.99.12" evidence="3"/>
<comment type="pathway">
    <text evidence="2">Cofactor biosynthesis; riboflavin biosynthesis; 2-hydroxy-3-oxobutyl phosphate from D-ribulose 5-phosphate: step 1/1.</text>
</comment>
<evidence type="ECO:0000256" key="5">
    <source>
        <dbReference type="ARBA" id="ARBA00022723"/>
    </source>
</evidence>
<dbReference type="GO" id="GO:0008686">
    <property type="term" value="F:3,4-dihydroxy-2-butanone-4-phosphate synthase activity"/>
    <property type="evidence" value="ECO:0007669"/>
    <property type="project" value="UniProtKB-EC"/>
</dbReference>
<dbReference type="PANTHER" id="PTHR21327">
    <property type="entry name" value="GTP CYCLOHYDROLASE II-RELATED"/>
    <property type="match status" value="1"/>
</dbReference>
<dbReference type="InterPro" id="IPR001783">
    <property type="entry name" value="Lumazine-bd"/>
</dbReference>
<dbReference type="GO" id="GO:0009231">
    <property type="term" value="P:riboflavin biosynthetic process"/>
    <property type="evidence" value="ECO:0007669"/>
    <property type="project" value="UniProtKB-UniPathway"/>
</dbReference>
<dbReference type="Pfam" id="PF00926">
    <property type="entry name" value="DHBP_synthase"/>
    <property type="match status" value="1"/>
</dbReference>
<keyword evidence="10" id="KW-1185">Reference proteome</keyword>
<feature type="repeat" description="Lumazine-binding" evidence="7">
    <location>
        <begin position="1"/>
        <end position="91"/>
    </location>
</feature>
<dbReference type="RefSeq" id="WP_034307813.1">
    <property type="nucleotide sequence ID" value="NZ_JFBM01000005.1"/>
</dbReference>
<comment type="caution">
    <text evidence="9">The sequence shown here is derived from an EMBL/GenBank/DDBJ whole genome shotgun (WGS) entry which is preliminary data.</text>
</comment>
<keyword evidence="5" id="KW-0479">Metal-binding</keyword>
<dbReference type="SUPFAM" id="SSF63380">
    <property type="entry name" value="Riboflavin synthase domain-like"/>
    <property type="match status" value="2"/>
</dbReference>
<evidence type="ECO:0000313" key="10">
    <source>
        <dbReference type="Proteomes" id="UP000256220"/>
    </source>
</evidence>
<dbReference type="GO" id="GO:0046872">
    <property type="term" value="F:metal ion binding"/>
    <property type="evidence" value="ECO:0007669"/>
    <property type="project" value="UniProtKB-KW"/>
</dbReference>
<evidence type="ECO:0000256" key="1">
    <source>
        <dbReference type="ARBA" id="ARBA00002284"/>
    </source>
</evidence>
<dbReference type="SUPFAM" id="SSF55821">
    <property type="entry name" value="YrdC/RibB"/>
    <property type="match status" value="1"/>
</dbReference>
<dbReference type="AlphaFoldDB" id="A0A2P2FYK1"/>
<dbReference type="InterPro" id="IPR000422">
    <property type="entry name" value="DHBP_synthase_RibB"/>
</dbReference>
<keyword evidence="4" id="KW-0686">Riboflavin biosynthesis</keyword>
<evidence type="ECO:0000256" key="7">
    <source>
        <dbReference type="PROSITE-ProRule" id="PRU00524"/>
    </source>
</evidence>
<dbReference type="Gene3D" id="2.40.30.20">
    <property type="match status" value="2"/>
</dbReference>
<dbReference type="EMBL" id="JFBM01000005">
    <property type="protein sequence ID" value="KFU81802.1"/>
    <property type="molecule type" value="Genomic_DNA"/>
</dbReference>
<feature type="domain" description="Lumazine-binding" evidence="8">
    <location>
        <begin position="92"/>
        <end position="188"/>
    </location>
</feature>
<proteinExistence type="predicted"/>
<evidence type="ECO:0000256" key="3">
    <source>
        <dbReference type="ARBA" id="ARBA00012153"/>
    </source>
</evidence>